<feature type="domain" description="T-Q ester bond containing" evidence="1">
    <location>
        <begin position="71"/>
        <end position="156"/>
    </location>
</feature>
<reference evidence="2 3" key="1">
    <citation type="submission" date="2007-04" db="EMBL/GenBank/DDBJ databases">
        <authorList>
            <person name="Fulton L."/>
            <person name="Clifton S."/>
            <person name="Fulton B."/>
            <person name="Xu J."/>
            <person name="Minx P."/>
            <person name="Pepin K.H."/>
            <person name="Johnson M."/>
            <person name="Thiruvilangam P."/>
            <person name="Bhonagiri V."/>
            <person name="Nash W.E."/>
            <person name="Mardis E.R."/>
            <person name="Wilson R.K."/>
        </authorList>
    </citation>
    <scope>NUCLEOTIDE SEQUENCE [LARGE SCALE GENOMIC DNA]</scope>
    <source>
        <strain evidence="2 3">ATCC 29149</strain>
    </source>
</reference>
<dbReference type="eggNOG" id="COG4932">
    <property type="taxonomic scope" value="Bacteria"/>
</dbReference>
<gene>
    <name evidence="2" type="ORF">RUMGNA_03283</name>
</gene>
<dbReference type="NCBIfam" id="NF033903">
    <property type="entry name" value="VaFE_rpt"/>
    <property type="match status" value="2"/>
</dbReference>
<evidence type="ECO:0000313" key="3">
    <source>
        <dbReference type="Proteomes" id="UP000004410"/>
    </source>
</evidence>
<dbReference type="InterPro" id="IPR041100">
    <property type="entry name" value="TQ"/>
</dbReference>
<organism evidence="2 3">
    <name type="scientific">Mediterraneibacter gnavus (strain ATCC 29149 / DSM 114966 / JCM 6515 / VPI C7-9)</name>
    <name type="common">Ruminococcus gnavus</name>
    <dbReference type="NCBI Taxonomy" id="411470"/>
    <lineage>
        <taxon>Bacteria</taxon>
        <taxon>Bacillati</taxon>
        <taxon>Bacillota</taxon>
        <taxon>Clostridia</taxon>
        <taxon>Lachnospirales</taxon>
        <taxon>Lachnospiraceae</taxon>
        <taxon>Mediterraneibacter</taxon>
    </lineage>
</organism>
<feature type="domain" description="T-Q ester bond containing" evidence="1">
    <location>
        <begin position="4"/>
        <end position="63"/>
    </location>
</feature>
<dbReference type="Gene3D" id="2.60.40.3930">
    <property type="match status" value="2"/>
</dbReference>
<proteinExistence type="predicted"/>
<dbReference type="Proteomes" id="UP000004410">
    <property type="component" value="Unassembled WGS sequence"/>
</dbReference>
<dbReference type="AlphaFoldDB" id="A7B6R9"/>
<sequence length="229" mass="25566">MENDYTFVADDEEMKVEISYTFNASALGGKNLVTFEELYDLSNPDEPVKVAEHKDIEDDGQTVLITERIIKIHTTATDKNSNKELEAGKDVTIIDTVTLEGLEIGTQYKLVGWQMLKEENAELLINGKRVESDYTFTADSETMKVEVAFTFDASGIAIIGLNNVTGKLEDEAFLFVPKEEVTSVKFNKKLMSYELEISTSKGTLAFKVNKTMVGASWHKENLATILKSL</sequence>
<protein>
    <recommendedName>
        <fullName evidence="1">T-Q ester bond containing domain-containing protein</fullName>
    </recommendedName>
</protein>
<accession>A7B6R9</accession>
<reference evidence="2 3" key="2">
    <citation type="submission" date="2007-06" db="EMBL/GenBank/DDBJ databases">
        <title>Draft genome sequence of Ruminococcus gnavus (ATCC 29149).</title>
        <authorList>
            <person name="Sudarsanam P."/>
            <person name="Ley R."/>
            <person name="Guruge J."/>
            <person name="Turnbaugh P.J."/>
            <person name="Mahowald M."/>
            <person name="Liep D."/>
            <person name="Gordon J."/>
        </authorList>
    </citation>
    <scope>NUCLEOTIDE SEQUENCE [LARGE SCALE GENOMIC DNA]</scope>
    <source>
        <strain evidence="2 3">ATCC 29149</strain>
    </source>
</reference>
<dbReference type="EMBL" id="AAYG02000031">
    <property type="protein sequence ID" value="EDN76181.1"/>
    <property type="molecule type" value="Genomic_DNA"/>
</dbReference>
<comment type="caution">
    <text evidence="2">The sequence shown here is derived from an EMBL/GenBank/DDBJ whole genome shotgun (WGS) entry which is preliminary data.</text>
</comment>
<evidence type="ECO:0000259" key="1">
    <source>
        <dbReference type="Pfam" id="PF18202"/>
    </source>
</evidence>
<dbReference type="Pfam" id="PF18202">
    <property type="entry name" value="TQ"/>
    <property type="match status" value="2"/>
</dbReference>
<dbReference type="PaxDb" id="411470-RUMGNA_03283"/>
<evidence type="ECO:0000313" key="2">
    <source>
        <dbReference type="EMBL" id="EDN76181.1"/>
    </source>
</evidence>
<name>A7B6R9_MEDG7</name>